<name>A0A127JQZ7_9BURK</name>
<feature type="signal peptide" evidence="1">
    <location>
        <begin position="1"/>
        <end position="22"/>
    </location>
</feature>
<dbReference type="EMBL" id="CP010951">
    <property type="protein sequence ID" value="AMO22396.1"/>
    <property type="molecule type" value="Genomic_DNA"/>
</dbReference>
<keyword evidence="3" id="KW-1185">Reference proteome</keyword>
<dbReference type="InterPro" id="IPR021557">
    <property type="entry name" value="DUF3016"/>
</dbReference>
<proteinExistence type="predicted"/>
<dbReference type="Proteomes" id="UP000070433">
    <property type="component" value="Chromosome"/>
</dbReference>
<feature type="chain" id="PRO_5007449638" description="DUF3016 domain-containing protein" evidence="1">
    <location>
        <begin position="23"/>
        <end position="168"/>
    </location>
</feature>
<dbReference type="AlphaFoldDB" id="A0A127JQZ7"/>
<sequence length="168" mass="19058">MKSILRALALASIAASAAGAFAGTVQVTYVNPSQFDDVGNSPWDAQDNLKALARYMQDLGRDLLPANQTLRIEVLDVDLAGNTREPVRTGTRLRTLRGGADWPRINLRYVLEADGRQLSSGEEWVSDLDYIHGKIQRYRESEPLFYEKQMLKRWFRERFTGDPQAQSR</sequence>
<evidence type="ECO:0000256" key="1">
    <source>
        <dbReference type="SAM" id="SignalP"/>
    </source>
</evidence>
<evidence type="ECO:0000313" key="2">
    <source>
        <dbReference type="EMBL" id="AMO22396.1"/>
    </source>
</evidence>
<reference evidence="2 3" key="1">
    <citation type="journal article" date="2014" name="Int. J. Syst. Evol. Microbiol.">
        <title>Ramlibacter solisilvae sp. nov., isolated from forest soil, and emended description of the genus Ramlibacter.</title>
        <authorList>
            <person name="Lee H.J."/>
            <person name="Lee S.H."/>
            <person name="Lee S.S."/>
            <person name="Lee J.S."/>
            <person name="Kim Y."/>
            <person name="Kim S.C."/>
            <person name="Jeon C.O."/>
        </authorList>
    </citation>
    <scope>NUCLEOTIDE SEQUENCE [LARGE SCALE GENOMIC DNA]</scope>
    <source>
        <strain evidence="2 3">5-10</strain>
    </source>
</reference>
<evidence type="ECO:0008006" key="4">
    <source>
        <dbReference type="Google" id="ProtNLM"/>
    </source>
</evidence>
<dbReference type="RefSeq" id="WP_061496834.1">
    <property type="nucleotide sequence ID" value="NZ_CP010951.1"/>
</dbReference>
<dbReference type="OrthoDB" id="195620at2"/>
<gene>
    <name evidence="2" type="ORF">UC35_05135</name>
</gene>
<dbReference type="Pfam" id="PF11454">
    <property type="entry name" value="DUF3016"/>
    <property type="match status" value="1"/>
</dbReference>
<keyword evidence="1" id="KW-0732">Signal</keyword>
<protein>
    <recommendedName>
        <fullName evidence="4">DUF3016 domain-containing protein</fullName>
    </recommendedName>
</protein>
<organism evidence="2 3">
    <name type="scientific">Ramlibacter tataouinensis</name>
    <dbReference type="NCBI Taxonomy" id="94132"/>
    <lineage>
        <taxon>Bacteria</taxon>
        <taxon>Pseudomonadati</taxon>
        <taxon>Pseudomonadota</taxon>
        <taxon>Betaproteobacteria</taxon>
        <taxon>Burkholderiales</taxon>
        <taxon>Comamonadaceae</taxon>
        <taxon>Ramlibacter</taxon>
    </lineage>
</organism>
<accession>A0A127JQZ7</accession>
<evidence type="ECO:0000313" key="3">
    <source>
        <dbReference type="Proteomes" id="UP000070433"/>
    </source>
</evidence>